<dbReference type="InterPro" id="IPR004000">
    <property type="entry name" value="Actin"/>
</dbReference>
<accession>A0A6A5BN44</accession>
<feature type="compositionally biased region" description="Polar residues" evidence="2">
    <location>
        <begin position="44"/>
        <end position="56"/>
    </location>
</feature>
<feature type="compositionally biased region" description="Basic and acidic residues" evidence="2">
    <location>
        <begin position="1"/>
        <end position="27"/>
    </location>
</feature>
<reference evidence="3 4" key="1">
    <citation type="journal article" date="2019" name="Sci. Rep.">
        <title>Nanopore sequencing improves the draft genome of the human pathogenic amoeba Naegleria fowleri.</title>
        <authorList>
            <person name="Liechti N."/>
            <person name="Schurch N."/>
            <person name="Bruggmann R."/>
            <person name="Wittwer M."/>
        </authorList>
    </citation>
    <scope>NUCLEOTIDE SEQUENCE [LARGE SCALE GENOMIC DNA]</scope>
    <source>
        <strain evidence="3 4">ATCC 30894</strain>
    </source>
</reference>
<keyword evidence="4" id="KW-1185">Reference proteome</keyword>
<dbReference type="AlphaFoldDB" id="A0A6A5BN44"/>
<proteinExistence type="inferred from homology"/>
<organism evidence="3 4">
    <name type="scientific">Naegleria fowleri</name>
    <name type="common">Brain eating amoeba</name>
    <dbReference type="NCBI Taxonomy" id="5763"/>
    <lineage>
        <taxon>Eukaryota</taxon>
        <taxon>Discoba</taxon>
        <taxon>Heterolobosea</taxon>
        <taxon>Tetramitia</taxon>
        <taxon>Eutetramitia</taxon>
        <taxon>Vahlkampfiidae</taxon>
        <taxon>Naegleria</taxon>
    </lineage>
</organism>
<dbReference type="SUPFAM" id="SSF53067">
    <property type="entry name" value="Actin-like ATPase domain"/>
    <property type="match status" value="1"/>
</dbReference>
<feature type="compositionally biased region" description="Basic and acidic residues" evidence="2">
    <location>
        <begin position="57"/>
        <end position="66"/>
    </location>
</feature>
<dbReference type="Gene3D" id="3.90.640.10">
    <property type="entry name" value="Actin, Chain A, domain 4"/>
    <property type="match status" value="1"/>
</dbReference>
<feature type="region of interest" description="Disordered" evidence="2">
    <location>
        <begin position="1"/>
        <end position="88"/>
    </location>
</feature>
<comment type="caution">
    <text evidence="3">The sequence shown here is derived from an EMBL/GenBank/DDBJ whole genome shotgun (WGS) entry which is preliminary data.</text>
</comment>
<evidence type="ECO:0000313" key="3">
    <source>
        <dbReference type="EMBL" id="KAF0975721.1"/>
    </source>
</evidence>
<feature type="compositionally biased region" description="Polar residues" evidence="2">
    <location>
        <begin position="67"/>
        <end position="83"/>
    </location>
</feature>
<dbReference type="GeneID" id="68112266"/>
<dbReference type="VEuPathDB" id="AmoebaDB:FDP41_005048"/>
<dbReference type="PANTHER" id="PTHR11937">
    <property type="entry name" value="ACTIN"/>
    <property type="match status" value="1"/>
</dbReference>
<sequence>MFRRPVGDRRPTSTAAKEVENETHDHPTTSPSSMLQNNNNNNNSGSEIPTPRSETPSSHERTRESSSDATTTSPLTPNSQNRILTKLPSSLKLDTQKLIRKTSLSSFSSLSKSLRSSMNPYMASDSKHVATTTTSSSGQKNVPSHLHPHNIMIIEIGRKYFKCGLAMEYAPRVISVVPSELSELLCMGKNQKFNSLHMKESFEKFIQKDLAFSILKRNDDDSTQNSNDDMSSLTNSMIFKDEIFEEYMKLSENSPSNIHHLDDAEFERKLSTLFSQYMNKLFIDEMKLVMDSIDGIIILENTNQLHQHLLRKIIENDICTVRKFPRLKSLKFMNSQGCAVLPSFCSMYASSNNQKTNQTRTFDSKLFGLERLFMKEQVPILQKSVGNTTIDLRFQHAPRGALPKSDASQSHDFGITALIIDCGYSECRIVPVLFGSILPLSVEILSIGSKNVLRNLEKQLFGSNEGSAYKLLDSQEKHEILEDILSRLCFCSNDDINSSQTIMYKYNLSSKKMEIPLTHHVRSKSCEFMFEPLTSAIIDCLKRLETEARGKILRNIIVCGGLSELNGFKKRLISTLHKHLSEQKFGSSKNWLKYMGINTFNPTRSSLLNWYGASIAFSSITHYSQLQTKLE</sequence>
<comment type="similarity">
    <text evidence="1">Belongs to the actin family.</text>
</comment>
<dbReference type="Pfam" id="PF00022">
    <property type="entry name" value="Actin"/>
    <property type="match status" value="1"/>
</dbReference>
<dbReference type="OrthoDB" id="337660at2759"/>
<dbReference type="EMBL" id="VFQX01000043">
    <property type="protein sequence ID" value="KAF0975721.1"/>
    <property type="molecule type" value="Genomic_DNA"/>
</dbReference>
<gene>
    <name evidence="3" type="ORF">FDP41_005048</name>
</gene>
<dbReference type="Proteomes" id="UP000444721">
    <property type="component" value="Unassembled WGS sequence"/>
</dbReference>
<dbReference type="SMART" id="SM00268">
    <property type="entry name" value="ACTIN"/>
    <property type="match status" value="1"/>
</dbReference>
<dbReference type="Gene3D" id="3.30.420.40">
    <property type="match status" value="2"/>
</dbReference>
<protein>
    <submittedName>
        <fullName evidence="3">Uncharacterized protein</fullName>
    </submittedName>
</protein>
<dbReference type="VEuPathDB" id="AmoebaDB:NF0056030"/>
<evidence type="ECO:0000313" key="4">
    <source>
        <dbReference type="Proteomes" id="UP000444721"/>
    </source>
</evidence>
<name>A0A6A5BN44_NAEFO</name>
<dbReference type="VEuPathDB" id="AmoebaDB:NfTy_051240"/>
<evidence type="ECO:0000256" key="2">
    <source>
        <dbReference type="SAM" id="MobiDB-lite"/>
    </source>
</evidence>
<dbReference type="RefSeq" id="XP_044560434.1">
    <property type="nucleotide sequence ID" value="XM_044708530.1"/>
</dbReference>
<evidence type="ECO:0000256" key="1">
    <source>
        <dbReference type="RuleBase" id="RU000487"/>
    </source>
</evidence>
<dbReference type="InterPro" id="IPR043129">
    <property type="entry name" value="ATPase_NBD"/>
</dbReference>